<dbReference type="EMBL" id="LR797308">
    <property type="protein sequence ID" value="CAB4202088.1"/>
    <property type="molecule type" value="Genomic_DNA"/>
</dbReference>
<sequence length="83" mass="9355">MLKKTKEKLLNALEKEKAGQLRAKMVRLLNLRIDEDIANSIIKDHRCDDGILRDCMLLDSIGAAECNGFIYTFEDGSSIEIKA</sequence>
<proteinExistence type="predicted"/>
<accession>A0A6J5RUF9</accession>
<organism evidence="1">
    <name type="scientific">uncultured Caudovirales phage</name>
    <dbReference type="NCBI Taxonomy" id="2100421"/>
    <lineage>
        <taxon>Viruses</taxon>
        <taxon>Duplodnaviria</taxon>
        <taxon>Heunggongvirae</taxon>
        <taxon>Uroviricota</taxon>
        <taxon>Caudoviricetes</taxon>
        <taxon>Peduoviridae</taxon>
        <taxon>Maltschvirus</taxon>
        <taxon>Maltschvirus maltsch</taxon>
    </lineage>
</organism>
<protein>
    <submittedName>
        <fullName evidence="1">Uncharacterized protein</fullName>
    </submittedName>
</protein>
<reference evidence="1" key="1">
    <citation type="submission" date="2020-05" db="EMBL/GenBank/DDBJ databases">
        <authorList>
            <person name="Chiriac C."/>
            <person name="Salcher M."/>
            <person name="Ghai R."/>
            <person name="Kavagutti S V."/>
        </authorList>
    </citation>
    <scope>NUCLEOTIDE SEQUENCE</scope>
</reference>
<name>A0A6J5RUF9_9CAUD</name>
<evidence type="ECO:0000313" key="1">
    <source>
        <dbReference type="EMBL" id="CAB4202088.1"/>
    </source>
</evidence>
<gene>
    <name evidence="1" type="ORF">UFOVP1361_52</name>
</gene>